<proteinExistence type="inferred from homology"/>
<evidence type="ECO:0008006" key="6">
    <source>
        <dbReference type="Google" id="ProtNLM"/>
    </source>
</evidence>
<name>A0A3P7PAN5_DIBLA</name>
<dbReference type="InterPro" id="IPR006628">
    <property type="entry name" value="PUR-bd_fam"/>
</dbReference>
<feature type="region of interest" description="Disordered" evidence="3">
    <location>
        <begin position="1"/>
        <end position="24"/>
    </location>
</feature>
<feature type="compositionally biased region" description="Low complexity" evidence="3">
    <location>
        <begin position="287"/>
        <end position="303"/>
    </location>
</feature>
<gene>
    <name evidence="4" type="ORF">DILT_LOCUS10857</name>
</gene>
<organism evidence="4 5">
    <name type="scientific">Dibothriocephalus latus</name>
    <name type="common">Fish tapeworm</name>
    <name type="synonym">Diphyllobothrium latum</name>
    <dbReference type="NCBI Taxonomy" id="60516"/>
    <lineage>
        <taxon>Eukaryota</taxon>
        <taxon>Metazoa</taxon>
        <taxon>Spiralia</taxon>
        <taxon>Lophotrochozoa</taxon>
        <taxon>Platyhelminthes</taxon>
        <taxon>Cestoda</taxon>
        <taxon>Eucestoda</taxon>
        <taxon>Diphyllobothriidea</taxon>
        <taxon>Diphyllobothriidae</taxon>
        <taxon>Dibothriocephalus</taxon>
    </lineage>
</organism>
<feature type="compositionally biased region" description="Polar residues" evidence="3">
    <location>
        <begin position="240"/>
        <end position="253"/>
    </location>
</feature>
<keyword evidence="5" id="KW-1185">Reference proteome</keyword>
<reference evidence="4 5" key="1">
    <citation type="submission" date="2018-11" db="EMBL/GenBank/DDBJ databases">
        <authorList>
            <consortium name="Pathogen Informatics"/>
        </authorList>
    </citation>
    <scope>NUCLEOTIDE SEQUENCE [LARGE SCALE GENOMIC DNA]</scope>
</reference>
<keyword evidence="2" id="KW-0238">DNA-binding</keyword>
<comment type="similarity">
    <text evidence="1">Belongs to the PUR DNA-binding protein family.</text>
</comment>
<sequence>MEFKRKTSVKMSANHNERRRGPQIEEQELASRTIQIQNKRFYLDVKQNPRGRFIKLTEVGVGGQKSRILMSVPAANELREKIEKLSAAYEKLSPHNPKSLATDGLIESETIVRDNRRYYLDLRENERGRFLRISMLSMGARVHIGLPADGLVELRNALADLIQNYCRAEDLAATQDLPEAKVLFAGNKTFYFDVGSNRYGVFLRISELRANYRTAVTIPEHHWTRFRDILSDLASKIDNAKSTAKTNGDSSGSRGEPEDDEEADEEHEKRAGVSSSSEAKEADKKPATSITTTAAAAPAVTDAPEPKTITVS</sequence>
<dbReference type="PANTHER" id="PTHR12611">
    <property type="entry name" value="PUR-TRANSCRIPTIONAL ACTIVATOR"/>
    <property type="match status" value="1"/>
</dbReference>
<feature type="region of interest" description="Disordered" evidence="3">
    <location>
        <begin position="240"/>
        <end position="312"/>
    </location>
</feature>
<dbReference type="GO" id="GO:0005634">
    <property type="term" value="C:nucleus"/>
    <property type="evidence" value="ECO:0007669"/>
    <property type="project" value="TreeGrafter"/>
</dbReference>
<dbReference type="EMBL" id="UYRU01061169">
    <property type="protein sequence ID" value="VDN15026.1"/>
    <property type="molecule type" value="Genomic_DNA"/>
</dbReference>
<evidence type="ECO:0000256" key="1">
    <source>
        <dbReference type="ARBA" id="ARBA00009251"/>
    </source>
</evidence>
<evidence type="ECO:0000313" key="4">
    <source>
        <dbReference type="EMBL" id="VDN15026.1"/>
    </source>
</evidence>
<dbReference type="AlphaFoldDB" id="A0A3P7PAN5"/>
<evidence type="ECO:0000256" key="3">
    <source>
        <dbReference type="SAM" id="MobiDB-lite"/>
    </source>
</evidence>
<dbReference type="GO" id="GO:0000977">
    <property type="term" value="F:RNA polymerase II transcription regulatory region sequence-specific DNA binding"/>
    <property type="evidence" value="ECO:0007669"/>
    <property type="project" value="InterPro"/>
</dbReference>
<evidence type="ECO:0000313" key="5">
    <source>
        <dbReference type="Proteomes" id="UP000281553"/>
    </source>
</evidence>
<dbReference type="Pfam" id="PF04845">
    <property type="entry name" value="PurA"/>
    <property type="match status" value="1"/>
</dbReference>
<dbReference type="Gene3D" id="3.30.2450.30">
    <property type="match status" value="1"/>
</dbReference>
<evidence type="ECO:0000256" key="2">
    <source>
        <dbReference type="ARBA" id="ARBA00023125"/>
    </source>
</evidence>
<dbReference type="PANTHER" id="PTHR12611:SF0">
    <property type="entry name" value="PURINE-RICH BINDING PROTEIN-ALPHA, ISOFORM B"/>
    <property type="match status" value="1"/>
</dbReference>
<dbReference type="Gene3D" id="3.10.450.700">
    <property type="match status" value="1"/>
</dbReference>
<dbReference type="Proteomes" id="UP000281553">
    <property type="component" value="Unassembled WGS sequence"/>
</dbReference>
<dbReference type="FunFam" id="3.30.2450.30:FF:000003">
    <property type="entry name" value="Histone acetyltransferase"/>
    <property type="match status" value="1"/>
</dbReference>
<dbReference type="GO" id="GO:0000981">
    <property type="term" value="F:DNA-binding transcription factor activity, RNA polymerase II-specific"/>
    <property type="evidence" value="ECO:0007669"/>
    <property type="project" value="TreeGrafter"/>
</dbReference>
<dbReference type="OrthoDB" id="523901at2759"/>
<dbReference type="SMART" id="SM00712">
    <property type="entry name" value="PUR"/>
    <property type="match status" value="3"/>
</dbReference>
<dbReference type="GO" id="GO:0032422">
    <property type="term" value="F:purine-rich negative regulatory element binding"/>
    <property type="evidence" value="ECO:0007669"/>
    <property type="project" value="InterPro"/>
</dbReference>
<accession>A0A3P7PAN5</accession>
<protein>
    <recommendedName>
        <fullName evidence="6">Transcriptional activator protein Pur-alpha</fullName>
    </recommendedName>
</protein>